<evidence type="ECO:0000313" key="1">
    <source>
        <dbReference type="EMBL" id="SMC04644.1"/>
    </source>
</evidence>
<dbReference type="EMBL" id="FWWY01000001">
    <property type="protein sequence ID" value="SMC04644.1"/>
    <property type="molecule type" value="Genomic_DNA"/>
</dbReference>
<evidence type="ECO:0000313" key="2">
    <source>
        <dbReference type="Proteomes" id="UP000192660"/>
    </source>
</evidence>
<keyword evidence="2" id="KW-1185">Reference proteome</keyword>
<dbReference type="AlphaFoldDB" id="A0A1W1WEC3"/>
<dbReference type="Proteomes" id="UP000192660">
    <property type="component" value="Unassembled WGS sequence"/>
</dbReference>
<sequence length="66" mass="7901">MRTPSLMTYFVGMFQIDQKKFGKALQDFTIRMPKLTKLKNEQYTPLREDVYESPNLPAHSNNYLWE</sequence>
<gene>
    <name evidence="1" type="ORF">SAMN00768000_1759</name>
</gene>
<proteinExistence type="predicted"/>
<accession>A0A1W1WEC3</accession>
<reference evidence="2" key="1">
    <citation type="submission" date="2017-04" db="EMBL/GenBank/DDBJ databases">
        <authorList>
            <person name="Varghese N."/>
            <person name="Submissions S."/>
        </authorList>
    </citation>
    <scope>NUCLEOTIDE SEQUENCE [LARGE SCALE GENOMIC DNA]</scope>
    <source>
        <strain evidence="2">DSM 9293</strain>
    </source>
</reference>
<name>A0A1W1WEC3_SULTA</name>
<protein>
    <submittedName>
        <fullName evidence="1">Uncharacterized protein</fullName>
    </submittedName>
</protein>
<organism evidence="1 2">
    <name type="scientific">Sulfobacillus thermosulfidooxidans (strain DSM 9293 / VKM B-1269 / AT-1)</name>
    <dbReference type="NCBI Taxonomy" id="929705"/>
    <lineage>
        <taxon>Bacteria</taxon>
        <taxon>Bacillati</taxon>
        <taxon>Bacillota</taxon>
        <taxon>Clostridia</taxon>
        <taxon>Eubacteriales</taxon>
        <taxon>Clostridiales Family XVII. Incertae Sedis</taxon>
        <taxon>Sulfobacillus</taxon>
    </lineage>
</organism>